<dbReference type="KEGG" id="sapo:SAPIO_CDS0985"/>
<dbReference type="HOGENOM" id="CLU_071095_1_0_1"/>
<organism evidence="2 3">
    <name type="scientific">Pseudallescheria apiosperma</name>
    <name type="common">Scedosporium apiospermum</name>
    <dbReference type="NCBI Taxonomy" id="563466"/>
    <lineage>
        <taxon>Eukaryota</taxon>
        <taxon>Fungi</taxon>
        <taxon>Dikarya</taxon>
        <taxon>Ascomycota</taxon>
        <taxon>Pezizomycotina</taxon>
        <taxon>Sordariomycetes</taxon>
        <taxon>Hypocreomycetidae</taxon>
        <taxon>Microascales</taxon>
        <taxon>Microascaceae</taxon>
        <taxon>Scedosporium</taxon>
    </lineage>
</organism>
<dbReference type="Proteomes" id="UP000028545">
    <property type="component" value="Unassembled WGS sequence"/>
</dbReference>
<accession>A0A084GFL4</accession>
<evidence type="ECO:0008006" key="4">
    <source>
        <dbReference type="Google" id="ProtNLM"/>
    </source>
</evidence>
<evidence type="ECO:0000313" key="3">
    <source>
        <dbReference type="Proteomes" id="UP000028545"/>
    </source>
</evidence>
<dbReference type="OrthoDB" id="1894652at2759"/>
<dbReference type="VEuPathDB" id="FungiDB:SAPIO_CDS0985"/>
<evidence type="ECO:0000313" key="2">
    <source>
        <dbReference type="EMBL" id="KEZ46126.1"/>
    </source>
</evidence>
<keyword evidence="3" id="KW-1185">Reference proteome</keyword>
<dbReference type="PANTHER" id="PTHR39219">
    <property type="entry name" value="ER MEMBRANE PROTEIN COMPLEX SUBUNIT 10"/>
    <property type="match status" value="1"/>
</dbReference>
<name>A0A084GFL4_PSEDA</name>
<dbReference type="AlphaFoldDB" id="A0A084GFL4"/>
<proteinExistence type="predicted"/>
<dbReference type="PANTHER" id="PTHR39219:SF1">
    <property type="entry name" value="ER MEMBRANE PROTEIN COMPLEX SUBUNIT 10"/>
    <property type="match status" value="1"/>
</dbReference>
<dbReference type="RefSeq" id="XP_016645925.1">
    <property type="nucleotide sequence ID" value="XM_016783651.1"/>
</dbReference>
<evidence type="ECO:0000256" key="1">
    <source>
        <dbReference type="SAM" id="SignalP"/>
    </source>
</evidence>
<sequence>MRVATLFSALCTAAVASAELAKIYIQPVSTSPSTETPPDFLADIEYHVADSSVSEVVSYEFPEIPEDVETVRIGLYDSSSKSWIASSLASVENFNKGYAPVILLSVDQAGRPIGVTFKGTLIDAGQTRDFGPKAIVSVTRKGAQPELNKPIVLSPEGKKVVEEEKTLLQKYWWVIAAGMLLMMSGGGEGK</sequence>
<dbReference type="EMBL" id="JOWA01000044">
    <property type="protein sequence ID" value="KEZ46126.1"/>
    <property type="molecule type" value="Genomic_DNA"/>
</dbReference>
<dbReference type="GeneID" id="27719137"/>
<keyword evidence="1" id="KW-0732">Signal</keyword>
<reference evidence="2 3" key="1">
    <citation type="journal article" date="2014" name="Genome Announc.">
        <title>Draft genome sequence of the pathogenic fungus Scedosporium apiospermum.</title>
        <authorList>
            <person name="Vandeputte P."/>
            <person name="Ghamrawi S."/>
            <person name="Rechenmann M."/>
            <person name="Iltis A."/>
            <person name="Giraud S."/>
            <person name="Fleury M."/>
            <person name="Thornton C."/>
            <person name="Delhaes L."/>
            <person name="Meyer W."/>
            <person name="Papon N."/>
            <person name="Bouchara J.P."/>
        </authorList>
    </citation>
    <scope>NUCLEOTIDE SEQUENCE [LARGE SCALE GENOMIC DNA]</scope>
    <source>
        <strain evidence="2 3">IHEM 14462</strain>
    </source>
</reference>
<feature type="signal peptide" evidence="1">
    <location>
        <begin position="1"/>
        <end position="18"/>
    </location>
</feature>
<feature type="chain" id="PRO_5001775672" description="Cyclin-dependent protein kinase regulator pho80" evidence="1">
    <location>
        <begin position="19"/>
        <end position="190"/>
    </location>
</feature>
<dbReference type="OMA" id="ADIFYWP"/>
<comment type="caution">
    <text evidence="2">The sequence shown here is derived from an EMBL/GenBank/DDBJ whole genome shotgun (WGS) entry which is preliminary data.</text>
</comment>
<protein>
    <recommendedName>
        <fullName evidence="4">Cyclin-dependent protein kinase regulator pho80</fullName>
    </recommendedName>
</protein>
<gene>
    <name evidence="2" type="ORF">SAPIO_CDS0985</name>
</gene>